<organism evidence="1 2">
    <name type="scientific">Paramecium sonneborni</name>
    <dbReference type="NCBI Taxonomy" id="65129"/>
    <lineage>
        <taxon>Eukaryota</taxon>
        <taxon>Sar</taxon>
        <taxon>Alveolata</taxon>
        <taxon>Ciliophora</taxon>
        <taxon>Intramacronucleata</taxon>
        <taxon>Oligohymenophorea</taxon>
        <taxon>Peniculida</taxon>
        <taxon>Parameciidae</taxon>
        <taxon>Paramecium</taxon>
    </lineage>
</organism>
<dbReference type="PANTHER" id="PTHR33706:SF1">
    <property type="entry name" value="TPR REPEAT PROTEIN"/>
    <property type="match status" value="1"/>
</dbReference>
<dbReference type="PANTHER" id="PTHR33706">
    <property type="entry name" value="MORN VARIANT REPEAT PROTEIN"/>
    <property type="match status" value="1"/>
</dbReference>
<evidence type="ECO:0000313" key="2">
    <source>
        <dbReference type="Proteomes" id="UP000692954"/>
    </source>
</evidence>
<dbReference type="EMBL" id="CAJJDN010000046">
    <property type="protein sequence ID" value="CAD8083960.1"/>
    <property type="molecule type" value="Genomic_DNA"/>
</dbReference>
<proteinExistence type="predicted"/>
<accession>A0A8S1MUV4</accession>
<protein>
    <submittedName>
        <fullName evidence="1">Uncharacterized protein</fullName>
    </submittedName>
</protein>
<keyword evidence="2" id="KW-1185">Reference proteome</keyword>
<sequence length="206" mass="24425">MRLLMSIKRQNLSNSQLTYVGVYQNGKKQQRWIVNYYNCEIGGGYYDNFGQKINQWVELHENFGGGCEVVYKGFYKFGKKFGNWEIMHRQDADNQFQVIGYQIFNEFGLKNGIQIELREIFLNDYQIIYVGSYKNGIKSGYWEIKYRESHRDQFIKIGEGYYNEKGLKVGIWIDIDDDFHNFNKQINIGLYTQGEKSGQFIVKELE</sequence>
<gene>
    <name evidence="1" type="ORF">PSON_ATCC_30995.1.T0460004</name>
</gene>
<comment type="caution">
    <text evidence="1">The sequence shown here is derived from an EMBL/GenBank/DDBJ whole genome shotgun (WGS) entry which is preliminary data.</text>
</comment>
<evidence type="ECO:0000313" key="1">
    <source>
        <dbReference type="EMBL" id="CAD8083960.1"/>
    </source>
</evidence>
<dbReference type="OrthoDB" id="298777at2759"/>
<dbReference type="Proteomes" id="UP000692954">
    <property type="component" value="Unassembled WGS sequence"/>
</dbReference>
<reference evidence="1" key="1">
    <citation type="submission" date="2021-01" db="EMBL/GenBank/DDBJ databases">
        <authorList>
            <consortium name="Genoscope - CEA"/>
            <person name="William W."/>
        </authorList>
    </citation>
    <scope>NUCLEOTIDE SEQUENCE</scope>
</reference>
<name>A0A8S1MUV4_9CILI</name>
<dbReference type="AlphaFoldDB" id="A0A8S1MUV4"/>